<feature type="compositionally biased region" description="Acidic residues" evidence="1">
    <location>
        <begin position="1"/>
        <end position="13"/>
    </location>
</feature>
<dbReference type="Proteomes" id="UP000184330">
    <property type="component" value="Unassembled WGS sequence"/>
</dbReference>
<dbReference type="InterPro" id="IPR029035">
    <property type="entry name" value="DHS-like_NAD/FAD-binding_dom"/>
</dbReference>
<reference evidence="2 3" key="1">
    <citation type="submission" date="2016-03" db="EMBL/GenBank/DDBJ databases">
        <authorList>
            <person name="Ploux O."/>
        </authorList>
    </citation>
    <scope>NUCLEOTIDE SEQUENCE [LARGE SCALE GENOMIC DNA]</scope>
    <source>
        <strain evidence="2 3">UAMH 11012</strain>
    </source>
</reference>
<feature type="region of interest" description="Disordered" evidence="1">
    <location>
        <begin position="1"/>
        <end position="38"/>
    </location>
</feature>
<keyword evidence="3" id="KW-1185">Reference proteome</keyword>
<feature type="compositionally biased region" description="Basic and acidic residues" evidence="1">
    <location>
        <begin position="28"/>
        <end position="38"/>
    </location>
</feature>
<accession>A0A1L7XQN0</accession>
<protein>
    <submittedName>
        <fullName evidence="2">Uncharacterized protein</fullName>
    </submittedName>
</protein>
<organism evidence="2 3">
    <name type="scientific">Phialocephala subalpina</name>
    <dbReference type="NCBI Taxonomy" id="576137"/>
    <lineage>
        <taxon>Eukaryota</taxon>
        <taxon>Fungi</taxon>
        <taxon>Dikarya</taxon>
        <taxon>Ascomycota</taxon>
        <taxon>Pezizomycotina</taxon>
        <taxon>Leotiomycetes</taxon>
        <taxon>Helotiales</taxon>
        <taxon>Mollisiaceae</taxon>
        <taxon>Phialocephala</taxon>
        <taxon>Phialocephala fortinii species complex</taxon>
    </lineage>
</organism>
<evidence type="ECO:0000256" key="1">
    <source>
        <dbReference type="SAM" id="MobiDB-lite"/>
    </source>
</evidence>
<dbReference type="SUPFAM" id="SSF52467">
    <property type="entry name" value="DHS-like NAD/FAD-binding domain"/>
    <property type="match status" value="1"/>
</dbReference>
<dbReference type="AlphaFoldDB" id="A0A1L7XQN0"/>
<proteinExistence type="predicted"/>
<sequence>MEDPIIIDDDESPPETAAALPHKKQRASKRDEEVETLHQKSPKCVDSFIQVKELLRSSGKIVVISGAGIAANAGFPTFQDMRKSKQTRFDRFLYSVDETIDFYSTACTMFEHLHLDSC</sequence>
<dbReference type="OrthoDB" id="3547836at2759"/>
<name>A0A1L7XQN0_9HELO</name>
<evidence type="ECO:0000313" key="2">
    <source>
        <dbReference type="EMBL" id="CZR67361.1"/>
    </source>
</evidence>
<dbReference type="EMBL" id="FJOG01000043">
    <property type="protein sequence ID" value="CZR67361.1"/>
    <property type="molecule type" value="Genomic_DNA"/>
</dbReference>
<evidence type="ECO:0000313" key="3">
    <source>
        <dbReference type="Proteomes" id="UP000184330"/>
    </source>
</evidence>
<gene>
    <name evidence="2" type="ORF">PAC_17260</name>
</gene>
<dbReference type="Gene3D" id="3.40.50.1220">
    <property type="entry name" value="TPP-binding domain"/>
    <property type="match status" value="1"/>
</dbReference>